<feature type="compositionally biased region" description="Gly residues" evidence="1">
    <location>
        <begin position="137"/>
        <end position="153"/>
    </location>
</feature>
<comment type="caution">
    <text evidence="3">The sequence shown here is derived from an EMBL/GenBank/DDBJ whole genome shotgun (WGS) entry which is preliminary data.</text>
</comment>
<dbReference type="AlphaFoldDB" id="A0A646KG87"/>
<evidence type="ECO:0000313" key="4">
    <source>
        <dbReference type="Proteomes" id="UP000419138"/>
    </source>
</evidence>
<feature type="region of interest" description="Disordered" evidence="1">
    <location>
        <begin position="114"/>
        <end position="188"/>
    </location>
</feature>
<accession>A0A646KG87</accession>
<evidence type="ECO:0000256" key="1">
    <source>
        <dbReference type="SAM" id="MobiDB-lite"/>
    </source>
</evidence>
<protein>
    <recommendedName>
        <fullName evidence="5">LPXTG cell wall anchor domain-containing protein</fullName>
    </recommendedName>
</protein>
<evidence type="ECO:0008006" key="5">
    <source>
        <dbReference type="Google" id="ProtNLM"/>
    </source>
</evidence>
<sequence>MPTTVRLLSSTVLVVTAIGLGAPGAHARDHESLEVYPSTAAPGAIVTVHATACGGNGHGVGDVRSLGAGEFHLAPGTYERNVVGQFRVPRSARSGTYGLSVLCNNGERVTGDIAVRSSENRPGSHSDKNQGDSGSYDSGGGGESGNSHGGSGGNDPADYSRDDVGGLHHQQPSGHVQTGVGGSVGPDTTQIATGVAVLAMAAAGGTLLLRRRASGAQGS</sequence>
<dbReference type="RefSeq" id="WP_153522985.1">
    <property type="nucleotide sequence ID" value="NZ_JBEPDZ010000021.1"/>
</dbReference>
<gene>
    <name evidence="3" type="ORF">FF041_13160</name>
</gene>
<evidence type="ECO:0000313" key="3">
    <source>
        <dbReference type="EMBL" id="MQT01138.1"/>
    </source>
</evidence>
<proteinExistence type="predicted"/>
<evidence type="ECO:0000256" key="2">
    <source>
        <dbReference type="SAM" id="SignalP"/>
    </source>
</evidence>
<keyword evidence="2" id="KW-0732">Signal</keyword>
<organism evidence="3 4">
    <name type="scientific">Streptomyces jumonjinensis</name>
    <dbReference type="NCBI Taxonomy" id="1945"/>
    <lineage>
        <taxon>Bacteria</taxon>
        <taxon>Bacillati</taxon>
        <taxon>Actinomycetota</taxon>
        <taxon>Actinomycetes</taxon>
        <taxon>Kitasatosporales</taxon>
        <taxon>Streptomycetaceae</taxon>
        <taxon>Streptomyces</taxon>
    </lineage>
</organism>
<dbReference type="OrthoDB" id="4246416at2"/>
<name>A0A646KG87_STRJU</name>
<dbReference type="Proteomes" id="UP000419138">
    <property type="component" value="Unassembled WGS sequence"/>
</dbReference>
<keyword evidence="4" id="KW-1185">Reference proteome</keyword>
<feature type="signal peptide" evidence="2">
    <location>
        <begin position="1"/>
        <end position="27"/>
    </location>
</feature>
<dbReference type="EMBL" id="VCLA01000111">
    <property type="protein sequence ID" value="MQT01138.1"/>
    <property type="molecule type" value="Genomic_DNA"/>
</dbReference>
<feature type="chain" id="PRO_5025034601" description="LPXTG cell wall anchor domain-containing protein" evidence="2">
    <location>
        <begin position="28"/>
        <end position="219"/>
    </location>
</feature>
<feature type="compositionally biased region" description="Basic and acidic residues" evidence="1">
    <location>
        <begin position="118"/>
        <end position="130"/>
    </location>
</feature>
<reference evidence="3 4" key="1">
    <citation type="submission" date="2019-05" db="EMBL/GenBank/DDBJ databases">
        <title>Comparative genomics and metabolomics analyses of clavulanic acid producing Streptomyces species provides insight into specialized metabolism and evolution of beta-lactam biosynthetic gene clusters.</title>
        <authorList>
            <person name="Moore M.A."/>
            <person name="Cruz-Morales P."/>
            <person name="Barona Gomez F."/>
            <person name="Kapil T."/>
        </authorList>
    </citation>
    <scope>NUCLEOTIDE SEQUENCE [LARGE SCALE GENOMIC DNA]</scope>
    <source>
        <strain evidence="3 4">NRRL 5741</strain>
    </source>
</reference>